<organism evidence="2 3">
    <name type="scientific">Clavelina lepadiformis</name>
    <name type="common">Light-bulb sea squirt</name>
    <name type="synonym">Ascidia lepadiformis</name>
    <dbReference type="NCBI Taxonomy" id="159417"/>
    <lineage>
        <taxon>Eukaryota</taxon>
        <taxon>Metazoa</taxon>
        <taxon>Chordata</taxon>
        <taxon>Tunicata</taxon>
        <taxon>Ascidiacea</taxon>
        <taxon>Aplousobranchia</taxon>
        <taxon>Clavelinidae</taxon>
        <taxon>Clavelina</taxon>
    </lineage>
</organism>
<name>A0ABP0GG10_CLALP</name>
<dbReference type="Proteomes" id="UP001642483">
    <property type="component" value="Unassembled WGS sequence"/>
</dbReference>
<accession>A0ABP0GG10</accession>
<keyword evidence="3" id="KW-1185">Reference proteome</keyword>
<dbReference type="EMBL" id="CAWYQH010000119">
    <property type="protein sequence ID" value="CAK8690387.1"/>
    <property type="molecule type" value="Genomic_DNA"/>
</dbReference>
<sequence>MTTWWLLGMEGFEKPLPDPGNLDEPNHGLRINLPVSSDPSRNKSGNNSNQHGSLSCSQSGAQQTGRRYRPMTSGSSYVVATPLALVPPITSLKENFKPSKLKGMLKMETTISKTQQLSSANNQIQHKKNQFPPAFGKKTSVAPTPGNIFTICE</sequence>
<reference evidence="2 3" key="1">
    <citation type="submission" date="2024-02" db="EMBL/GenBank/DDBJ databases">
        <authorList>
            <person name="Daric V."/>
            <person name="Darras S."/>
        </authorList>
    </citation>
    <scope>NUCLEOTIDE SEQUENCE [LARGE SCALE GENOMIC DNA]</scope>
</reference>
<feature type="region of interest" description="Disordered" evidence="1">
    <location>
        <begin position="15"/>
        <end position="73"/>
    </location>
</feature>
<evidence type="ECO:0000313" key="2">
    <source>
        <dbReference type="EMBL" id="CAK8690387.1"/>
    </source>
</evidence>
<gene>
    <name evidence="2" type="ORF">CVLEPA_LOCUS23013</name>
</gene>
<protein>
    <submittedName>
        <fullName evidence="2">Uncharacterized protein</fullName>
    </submittedName>
</protein>
<evidence type="ECO:0000256" key="1">
    <source>
        <dbReference type="SAM" id="MobiDB-lite"/>
    </source>
</evidence>
<comment type="caution">
    <text evidence="2">The sequence shown here is derived from an EMBL/GenBank/DDBJ whole genome shotgun (WGS) entry which is preliminary data.</text>
</comment>
<proteinExistence type="predicted"/>
<feature type="compositionally biased region" description="Polar residues" evidence="1">
    <location>
        <begin position="34"/>
        <end position="65"/>
    </location>
</feature>
<evidence type="ECO:0000313" key="3">
    <source>
        <dbReference type="Proteomes" id="UP001642483"/>
    </source>
</evidence>